<dbReference type="GeneID" id="25318437"/>
<reference evidence="2 3" key="1">
    <citation type="submission" date="2015-04" db="EMBL/GenBank/DDBJ databases">
        <authorList>
            <person name="Heijne W.H."/>
            <person name="Fedorova N.D."/>
            <person name="Nierman W.C."/>
            <person name="Vollebregt A.W."/>
            <person name="Zhao Z."/>
            <person name="Wu L."/>
            <person name="Kumar M."/>
            <person name="Stam H."/>
            <person name="van den Berg M.A."/>
            <person name="Pel H.J."/>
        </authorList>
    </citation>
    <scope>NUCLEOTIDE SEQUENCE [LARGE SCALE GENOMIC DNA]</scope>
    <source>
        <strain evidence="2 3">CBS 393.64</strain>
    </source>
</reference>
<accession>A0A0F4YP71</accession>
<dbReference type="PANTHER" id="PTHR43591">
    <property type="entry name" value="METHYLTRANSFERASE"/>
    <property type="match status" value="1"/>
</dbReference>
<gene>
    <name evidence="2" type="ORF">T310_6125</name>
</gene>
<sequence>MAESTTRPRGRSPPKPANGTATETERFVNATTGIVADDDSNEYEETIWSSSDSASIASSVLNYQYENGRRMPNDEWEQDRLDLAHHVAFPNARVIGTDLSAIQPRNTSPNVEFVTDDFEEDWLYPPDYFDFIHARTISGCVHDWPRLLRQSYTHLKPGGYFEIVEVAIWAWSDDGSLKEDSPYIQWLTHLNQAGDKTGRKMNVAPELRRWVTDAGFEDVTEKVYVVPLGPWPKDPRLKELGKWETVVAPESVEAYGLRLYTQILGRSPEEARTQQERVKKQFRERSLHAYTKVYAVYGRKPQAKPACTAQQTTAKE</sequence>
<dbReference type="OrthoDB" id="2013972at2759"/>
<dbReference type="CDD" id="cd02440">
    <property type="entry name" value="AdoMet_MTases"/>
    <property type="match status" value="1"/>
</dbReference>
<keyword evidence="2" id="KW-0489">Methyltransferase</keyword>
<feature type="region of interest" description="Disordered" evidence="1">
    <location>
        <begin position="1"/>
        <end position="38"/>
    </location>
</feature>
<evidence type="ECO:0000313" key="3">
    <source>
        <dbReference type="Proteomes" id="UP000053958"/>
    </source>
</evidence>
<keyword evidence="3" id="KW-1185">Reference proteome</keyword>
<dbReference type="Pfam" id="PF13489">
    <property type="entry name" value="Methyltransf_23"/>
    <property type="match status" value="1"/>
</dbReference>
<keyword evidence="2" id="KW-0808">Transferase</keyword>
<dbReference type="RefSeq" id="XP_013326507.1">
    <property type="nucleotide sequence ID" value="XM_013471053.1"/>
</dbReference>
<dbReference type="Proteomes" id="UP000053958">
    <property type="component" value="Unassembled WGS sequence"/>
</dbReference>
<name>A0A0F4YP71_RASE3</name>
<dbReference type="STRING" id="1408163.A0A0F4YP71"/>
<proteinExistence type="predicted"/>
<evidence type="ECO:0000256" key="1">
    <source>
        <dbReference type="SAM" id="MobiDB-lite"/>
    </source>
</evidence>
<dbReference type="GO" id="GO:0032259">
    <property type="term" value="P:methylation"/>
    <property type="evidence" value="ECO:0007669"/>
    <property type="project" value="UniProtKB-KW"/>
</dbReference>
<protein>
    <submittedName>
        <fullName evidence="2">UMTA methyltransferase family protein</fullName>
    </submittedName>
</protein>
<dbReference type="GO" id="GO:0008168">
    <property type="term" value="F:methyltransferase activity"/>
    <property type="evidence" value="ECO:0007669"/>
    <property type="project" value="UniProtKB-KW"/>
</dbReference>
<dbReference type="Gene3D" id="3.40.50.150">
    <property type="entry name" value="Vaccinia Virus protein VP39"/>
    <property type="match status" value="1"/>
</dbReference>
<dbReference type="PANTHER" id="PTHR43591:SF10">
    <property type="entry name" value="ABC TRANSMEMBRANE TYPE-1 DOMAIN-CONTAINING PROTEIN-RELATED"/>
    <property type="match status" value="1"/>
</dbReference>
<dbReference type="AlphaFoldDB" id="A0A0F4YP71"/>
<comment type="caution">
    <text evidence="2">The sequence shown here is derived from an EMBL/GenBank/DDBJ whole genome shotgun (WGS) entry which is preliminary data.</text>
</comment>
<evidence type="ECO:0000313" key="2">
    <source>
        <dbReference type="EMBL" id="KKA19895.1"/>
    </source>
</evidence>
<dbReference type="SUPFAM" id="SSF53335">
    <property type="entry name" value="S-adenosyl-L-methionine-dependent methyltransferases"/>
    <property type="match status" value="1"/>
</dbReference>
<organism evidence="2 3">
    <name type="scientific">Rasamsonia emersonii (strain ATCC 16479 / CBS 393.64 / IMI 116815)</name>
    <dbReference type="NCBI Taxonomy" id="1408163"/>
    <lineage>
        <taxon>Eukaryota</taxon>
        <taxon>Fungi</taxon>
        <taxon>Dikarya</taxon>
        <taxon>Ascomycota</taxon>
        <taxon>Pezizomycotina</taxon>
        <taxon>Eurotiomycetes</taxon>
        <taxon>Eurotiomycetidae</taxon>
        <taxon>Eurotiales</taxon>
        <taxon>Trichocomaceae</taxon>
        <taxon>Rasamsonia</taxon>
    </lineage>
</organism>
<dbReference type="InterPro" id="IPR029063">
    <property type="entry name" value="SAM-dependent_MTases_sf"/>
</dbReference>
<dbReference type="EMBL" id="LASV01000307">
    <property type="protein sequence ID" value="KKA19895.1"/>
    <property type="molecule type" value="Genomic_DNA"/>
</dbReference>